<dbReference type="VEuPathDB" id="FungiDB:GLRG_00170"/>
<dbReference type="AlphaFoldDB" id="E3Q347"/>
<accession>E3Q347</accession>
<protein>
    <submittedName>
        <fullName evidence="1">Uncharacterized protein</fullName>
    </submittedName>
</protein>
<dbReference type="GeneID" id="24405535"/>
<evidence type="ECO:0000313" key="1">
    <source>
        <dbReference type="EMBL" id="EFQ25026.1"/>
    </source>
</evidence>
<dbReference type="HOGENOM" id="CLU_2867535_0_0_1"/>
<evidence type="ECO:0000313" key="2">
    <source>
        <dbReference type="Proteomes" id="UP000008782"/>
    </source>
</evidence>
<dbReference type="EMBL" id="GG697331">
    <property type="protein sequence ID" value="EFQ25026.1"/>
    <property type="molecule type" value="Genomic_DNA"/>
</dbReference>
<reference evidence="2" key="1">
    <citation type="journal article" date="2012" name="Nat. Genet.">
        <title>Lifestyle transitions in plant pathogenic Colletotrichum fungi deciphered by genome and transcriptome analyses.</title>
        <authorList>
            <person name="O'Connell R.J."/>
            <person name="Thon M.R."/>
            <person name="Hacquard S."/>
            <person name="Amyotte S.G."/>
            <person name="Kleemann J."/>
            <person name="Torres M.F."/>
            <person name="Damm U."/>
            <person name="Buiate E.A."/>
            <person name="Epstein L."/>
            <person name="Alkan N."/>
            <person name="Altmueller J."/>
            <person name="Alvarado-Balderrama L."/>
            <person name="Bauser C.A."/>
            <person name="Becker C."/>
            <person name="Birren B.W."/>
            <person name="Chen Z."/>
            <person name="Choi J."/>
            <person name="Crouch J.A."/>
            <person name="Duvick J.P."/>
            <person name="Farman M.A."/>
            <person name="Gan P."/>
            <person name="Heiman D."/>
            <person name="Henrissat B."/>
            <person name="Howard R.J."/>
            <person name="Kabbage M."/>
            <person name="Koch C."/>
            <person name="Kracher B."/>
            <person name="Kubo Y."/>
            <person name="Law A.D."/>
            <person name="Lebrun M.-H."/>
            <person name="Lee Y.-H."/>
            <person name="Miyara I."/>
            <person name="Moore N."/>
            <person name="Neumann U."/>
            <person name="Nordstroem K."/>
            <person name="Panaccione D.G."/>
            <person name="Panstruga R."/>
            <person name="Place M."/>
            <person name="Proctor R.H."/>
            <person name="Prusky D."/>
            <person name="Rech G."/>
            <person name="Reinhardt R."/>
            <person name="Rollins J.A."/>
            <person name="Rounsley S."/>
            <person name="Schardl C.L."/>
            <person name="Schwartz D.C."/>
            <person name="Shenoy N."/>
            <person name="Shirasu K."/>
            <person name="Sikhakolli U.R."/>
            <person name="Stueber K."/>
            <person name="Sukno S.A."/>
            <person name="Sweigard J.A."/>
            <person name="Takano Y."/>
            <person name="Takahara H."/>
            <person name="Trail F."/>
            <person name="van der Does H.C."/>
            <person name="Voll L.M."/>
            <person name="Will I."/>
            <person name="Young S."/>
            <person name="Zeng Q."/>
            <person name="Zhang J."/>
            <person name="Zhou S."/>
            <person name="Dickman M.B."/>
            <person name="Schulze-Lefert P."/>
            <person name="Ver Loren van Themaat E."/>
            <person name="Ma L.-J."/>
            <person name="Vaillancourt L.J."/>
        </authorList>
    </citation>
    <scope>NUCLEOTIDE SEQUENCE [LARGE SCALE GENOMIC DNA]</scope>
    <source>
        <strain evidence="2">M1.001 / M2 / FGSC 10212</strain>
    </source>
</reference>
<organism evidence="2">
    <name type="scientific">Colletotrichum graminicola (strain M1.001 / M2 / FGSC 10212)</name>
    <name type="common">Maize anthracnose fungus</name>
    <name type="synonym">Glomerella graminicola</name>
    <dbReference type="NCBI Taxonomy" id="645133"/>
    <lineage>
        <taxon>Eukaryota</taxon>
        <taxon>Fungi</taxon>
        <taxon>Dikarya</taxon>
        <taxon>Ascomycota</taxon>
        <taxon>Pezizomycotina</taxon>
        <taxon>Sordariomycetes</taxon>
        <taxon>Hypocreomycetidae</taxon>
        <taxon>Glomerellales</taxon>
        <taxon>Glomerellaceae</taxon>
        <taxon>Colletotrichum</taxon>
        <taxon>Colletotrichum graminicola species complex</taxon>
    </lineage>
</organism>
<gene>
    <name evidence="1" type="ORF">GLRG_00170</name>
</gene>
<dbReference type="Proteomes" id="UP000008782">
    <property type="component" value="Unassembled WGS sequence"/>
</dbReference>
<dbReference type="RefSeq" id="XP_008089046.1">
    <property type="nucleotide sequence ID" value="XM_008090855.1"/>
</dbReference>
<proteinExistence type="predicted"/>
<sequence length="64" mass="6913">MSALGYLLRSRACKPEVPGARRQPINSGGHYSYWDDVEAEVPCAVVSTHIFGSQIQDRGHSGGP</sequence>
<name>E3Q347_COLGM</name>
<keyword evidence="2" id="KW-1185">Reference proteome</keyword>